<reference evidence="2" key="1">
    <citation type="journal article" date="2018" name="BMC Genomics">
        <title>Genomic insights into host adaptation between the wheat stripe rust pathogen (Puccinia striiformis f. sp. tritici) and the barley stripe rust pathogen (Puccinia striiformis f. sp. hordei).</title>
        <authorList>
            <person name="Xia C."/>
            <person name="Wang M."/>
            <person name="Yin C."/>
            <person name="Cornejo O.E."/>
            <person name="Hulbert S.H."/>
            <person name="Chen X."/>
        </authorList>
    </citation>
    <scope>NUCLEOTIDE SEQUENCE [LARGE SCALE GENOMIC DNA]</scope>
    <source>
        <strain evidence="2">93-210</strain>
    </source>
</reference>
<evidence type="ECO:0000313" key="1">
    <source>
        <dbReference type="EMBL" id="KAI7944224.1"/>
    </source>
</evidence>
<evidence type="ECO:0000313" key="2">
    <source>
        <dbReference type="Proteomes" id="UP001060170"/>
    </source>
</evidence>
<name>A0ACC0E522_9BASI</name>
<reference evidence="2" key="2">
    <citation type="journal article" date="2018" name="Mol. Plant Microbe Interact.">
        <title>Genome sequence resources for the wheat stripe rust pathogen (Puccinia striiformis f. sp. tritici) and the barley stripe rust pathogen (Puccinia striiformis f. sp. hordei).</title>
        <authorList>
            <person name="Xia C."/>
            <person name="Wang M."/>
            <person name="Yin C."/>
            <person name="Cornejo O.E."/>
            <person name="Hulbert S.H."/>
            <person name="Chen X."/>
        </authorList>
    </citation>
    <scope>NUCLEOTIDE SEQUENCE [LARGE SCALE GENOMIC DNA]</scope>
    <source>
        <strain evidence="2">93-210</strain>
    </source>
</reference>
<proteinExistence type="predicted"/>
<organism evidence="1 2">
    <name type="scientific">Puccinia striiformis f. sp. tritici</name>
    <dbReference type="NCBI Taxonomy" id="168172"/>
    <lineage>
        <taxon>Eukaryota</taxon>
        <taxon>Fungi</taxon>
        <taxon>Dikarya</taxon>
        <taxon>Basidiomycota</taxon>
        <taxon>Pucciniomycotina</taxon>
        <taxon>Pucciniomycetes</taxon>
        <taxon>Pucciniales</taxon>
        <taxon>Pucciniaceae</taxon>
        <taxon>Puccinia</taxon>
    </lineage>
</organism>
<gene>
    <name evidence="1" type="ORF">MJO28_011752</name>
</gene>
<accession>A0ACC0E522</accession>
<protein>
    <submittedName>
        <fullName evidence="1">Uncharacterized protein</fullName>
    </submittedName>
</protein>
<dbReference type="Proteomes" id="UP001060170">
    <property type="component" value="Chromosome 11"/>
</dbReference>
<keyword evidence="2" id="KW-1185">Reference proteome</keyword>
<reference evidence="1 2" key="3">
    <citation type="journal article" date="2022" name="Microbiol. Spectr.">
        <title>Folding features and dynamics of 3D genome architecture in plant fungal pathogens.</title>
        <authorList>
            <person name="Xia C."/>
        </authorList>
    </citation>
    <scope>NUCLEOTIDE SEQUENCE [LARGE SCALE GENOMIC DNA]</scope>
    <source>
        <strain evidence="1 2">93-210</strain>
    </source>
</reference>
<dbReference type="EMBL" id="CM045875">
    <property type="protein sequence ID" value="KAI7944224.1"/>
    <property type="molecule type" value="Genomic_DNA"/>
</dbReference>
<sequence>MRTAARIHYQHSSSTTRPSAALNAKRLEQTNSQSQYFLSARPRPTTNRVASIQNNLRKLIGAATNRRGLGRDLVELLKALGHTLPISYPLITNDRPPFSMGMTLTRYDQLNPGYSQDYLLGHWWSLSDISWLLNSILSL</sequence>
<comment type="caution">
    <text evidence="1">The sequence shown here is derived from an EMBL/GenBank/DDBJ whole genome shotgun (WGS) entry which is preliminary data.</text>
</comment>